<evidence type="ECO:0000313" key="2">
    <source>
        <dbReference type="Proteomes" id="UP000680045"/>
    </source>
</evidence>
<reference evidence="1" key="1">
    <citation type="submission" date="2021-04" db="EMBL/GenBank/DDBJ databases">
        <title>Whole genome sequencing of Enterococci isolates from hospitalized patients.</title>
        <authorList>
            <person name="Ogoti B.M."/>
            <person name="Onyambu F.G."/>
        </authorList>
    </citation>
    <scope>NUCLEOTIDE SEQUENCE</scope>
    <source>
        <strain evidence="1">242</strain>
    </source>
</reference>
<dbReference type="EMBL" id="JAGTPW010000027">
    <property type="protein sequence ID" value="MBR8645139.1"/>
    <property type="molecule type" value="Genomic_DNA"/>
</dbReference>
<dbReference type="Proteomes" id="UP000680045">
    <property type="component" value="Unassembled WGS sequence"/>
</dbReference>
<protein>
    <submittedName>
        <fullName evidence="1">Uncharacterized protein</fullName>
    </submittedName>
</protein>
<evidence type="ECO:0000313" key="1">
    <source>
        <dbReference type="EMBL" id="MBR8645139.1"/>
    </source>
</evidence>
<organism evidence="1 2">
    <name type="scientific">Peribacillus frigoritolerans</name>
    <dbReference type="NCBI Taxonomy" id="450367"/>
    <lineage>
        <taxon>Bacteria</taxon>
        <taxon>Bacillati</taxon>
        <taxon>Bacillota</taxon>
        <taxon>Bacilli</taxon>
        <taxon>Bacillales</taxon>
        <taxon>Bacillaceae</taxon>
        <taxon>Peribacillus</taxon>
    </lineage>
</organism>
<dbReference type="AlphaFoldDB" id="A0A941FLU5"/>
<name>A0A941FLU5_9BACI</name>
<sequence>MPDILSNTNNMQIPIDPKVQQLMANIQHLNGQLMLSNAISQAREETIQHQQVTIRQQQVIIDATIIQHSLLSISQGENNEKRKYSVVQSP</sequence>
<gene>
    <name evidence="1" type="ORF">KEH51_15730</name>
</gene>
<accession>A0A941FLU5</accession>
<comment type="caution">
    <text evidence="1">The sequence shown here is derived from an EMBL/GenBank/DDBJ whole genome shotgun (WGS) entry which is preliminary data.</text>
</comment>
<proteinExistence type="predicted"/>